<dbReference type="STRING" id="1081109.A0A162IFZ4"/>
<organism evidence="1 2">
    <name type="scientific">Moelleriella libera RCEF 2490</name>
    <dbReference type="NCBI Taxonomy" id="1081109"/>
    <lineage>
        <taxon>Eukaryota</taxon>
        <taxon>Fungi</taxon>
        <taxon>Dikarya</taxon>
        <taxon>Ascomycota</taxon>
        <taxon>Pezizomycotina</taxon>
        <taxon>Sordariomycetes</taxon>
        <taxon>Hypocreomycetidae</taxon>
        <taxon>Hypocreales</taxon>
        <taxon>Clavicipitaceae</taxon>
        <taxon>Moelleriella</taxon>
    </lineage>
</organism>
<dbReference type="PANTHER" id="PTHR10039">
    <property type="entry name" value="AMELOGENIN"/>
    <property type="match status" value="1"/>
</dbReference>
<comment type="caution">
    <text evidence="1">The sequence shown here is derived from an EMBL/GenBank/DDBJ whole genome shotgun (WGS) entry which is preliminary data.</text>
</comment>
<accession>A0A162IFZ4</accession>
<dbReference type="OrthoDB" id="163438at2759"/>
<dbReference type="PANTHER" id="PTHR10039:SF14">
    <property type="entry name" value="NACHT DOMAIN-CONTAINING PROTEIN"/>
    <property type="match status" value="1"/>
</dbReference>
<protein>
    <submittedName>
        <fullName evidence="1">Uncharacterized protein</fullName>
    </submittedName>
</protein>
<sequence>MSRLFRNSATWYRNKASVHTGSIPQSPSYEINTGEASTAVSPHNFHIRGEERSDDIGQDVDVFIKHRFRRLSTDKGLCSDLRDHLRGILRGIAHGTYLWVYLVLNDLQNEPLKKTAKGLEDFINVMPKSIEEAYERILQGAEGHDRRHFEKRQRNIREALGIVLAASWPLTIQEMNIAMSIEETLQSFQDLDLELDEELAICLGGLCGFFISIYNDRVYFLHQTAREYF</sequence>
<keyword evidence="2" id="KW-1185">Reference proteome</keyword>
<proteinExistence type="predicted"/>
<reference evidence="1 2" key="1">
    <citation type="journal article" date="2016" name="Genome Biol. Evol.">
        <title>Divergent and convergent evolution of fungal pathogenicity.</title>
        <authorList>
            <person name="Shang Y."/>
            <person name="Xiao G."/>
            <person name="Zheng P."/>
            <person name="Cen K."/>
            <person name="Zhan S."/>
            <person name="Wang C."/>
        </authorList>
    </citation>
    <scope>NUCLEOTIDE SEQUENCE [LARGE SCALE GENOMIC DNA]</scope>
    <source>
        <strain evidence="1 2">RCEF 2490</strain>
    </source>
</reference>
<gene>
    <name evidence="1" type="ORF">AAL_05885</name>
</gene>
<dbReference type="AlphaFoldDB" id="A0A162IFZ4"/>
<dbReference type="Proteomes" id="UP000078544">
    <property type="component" value="Unassembled WGS sequence"/>
</dbReference>
<evidence type="ECO:0000313" key="2">
    <source>
        <dbReference type="Proteomes" id="UP000078544"/>
    </source>
</evidence>
<evidence type="ECO:0000313" key="1">
    <source>
        <dbReference type="EMBL" id="KZZ92853.1"/>
    </source>
</evidence>
<dbReference type="EMBL" id="AZGY01000014">
    <property type="protein sequence ID" value="KZZ92853.1"/>
    <property type="molecule type" value="Genomic_DNA"/>
</dbReference>
<name>A0A162IFZ4_9HYPO</name>